<sequence>MNITSLRKPGLPLQSAQLTHPRGIARKQTTTTTTAAQMESTSRNHSRTHSSTATGTRKGSSQPRAQLERPRSIHVAPTQRANTVSDHSSHSTRSSARIAALKRPANSESKPEAADGSDSASTNDTDLQPLTNYGRRREPLQEEPKKAPRPAFSTLQQHFTPRKAAKAPTSTFLHPPASDPSVYSLPPEILCLQAELLQLHLLHEASSHTTRQWELSAKRILHGKFDEVASLYQVMRANERQGQEQKNLRALREWSHGNCSSGLIEHIQLLSAPLQELPSLVNSGGRFTRLVDDFARWIVWVEDIWAAREDAVTEQAGDSGSAEGLGDFWKAENAALTRKLISFLSNLDRLTQPASGSSIAGVVSACKELLEGMLEELKTMLSIETSVVAKEKDWVEKRLQDIAQDIGAHLAQNNEGAEAWRI</sequence>
<feature type="compositionally biased region" description="Basic and acidic residues" evidence="1">
    <location>
        <begin position="135"/>
        <end position="146"/>
    </location>
</feature>
<name>A0A1Y2AC63_9PLEO</name>
<keyword evidence="3" id="KW-1185">Reference proteome</keyword>
<dbReference type="EMBL" id="MCFA01000001">
    <property type="protein sequence ID" value="ORY19870.1"/>
    <property type="molecule type" value="Genomic_DNA"/>
</dbReference>
<protein>
    <submittedName>
        <fullName evidence="2">Uncharacterized protein</fullName>
    </submittedName>
</protein>
<evidence type="ECO:0000256" key="1">
    <source>
        <dbReference type="SAM" id="MobiDB-lite"/>
    </source>
</evidence>
<gene>
    <name evidence="2" type="ORF">BCR34DRAFT_5950</name>
</gene>
<evidence type="ECO:0000313" key="3">
    <source>
        <dbReference type="Proteomes" id="UP000193144"/>
    </source>
</evidence>
<proteinExistence type="predicted"/>
<organism evidence="2 3">
    <name type="scientific">Clohesyomyces aquaticus</name>
    <dbReference type="NCBI Taxonomy" id="1231657"/>
    <lineage>
        <taxon>Eukaryota</taxon>
        <taxon>Fungi</taxon>
        <taxon>Dikarya</taxon>
        <taxon>Ascomycota</taxon>
        <taxon>Pezizomycotina</taxon>
        <taxon>Dothideomycetes</taxon>
        <taxon>Pleosporomycetidae</taxon>
        <taxon>Pleosporales</taxon>
        <taxon>Lindgomycetaceae</taxon>
        <taxon>Clohesyomyces</taxon>
    </lineage>
</organism>
<dbReference type="STRING" id="1231657.A0A1Y2AC63"/>
<reference evidence="2 3" key="1">
    <citation type="submission" date="2016-07" db="EMBL/GenBank/DDBJ databases">
        <title>Pervasive Adenine N6-methylation of Active Genes in Fungi.</title>
        <authorList>
            <consortium name="DOE Joint Genome Institute"/>
            <person name="Mondo S.J."/>
            <person name="Dannebaum R.O."/>
            <person name="Kuo R.C."/>
            <person name="Labutti K."/>
            <person name="Haridas S."/>
            <person name="Kuo A."/>
            <person name="Salamov A."/>
            <person name="Ahrendt S.R."/>
            <person name="Lipzen A."/>
            <person name="Sullivan W."/>
            <person name="Andreopoulos W.B."/>
            <person name="Clum A."/>
            <person name="Lindquist E."/>
            <person name="Daum C."/>
            <person name="Ramamoorthy G.K."/>
            <person name="Gryganskyi A."/>
            <person name="Culley D."/>
            <person name="Magnuson J.K."/>
            <person name="James T.Y."/>
            <person name="O'Malley M.A."/>
            <person name="Stajich J.E."/>
            <person name="Spatafora J.W."/>
            <person name="Visel A."/>
            <person name="Grigoriev I.V."/>
        </authorList>
    </citation>
    <scope>NUCLEOTIDE SEQUENCE [LARGE SCALE GENOMIC DNA]</scope>
    <source>
        <strain evidence="2 3">CBS 115471</strain>
    </source>
</reference>
<dbReference type="Proteomes" id="UP000193144">
    <property type="component" value="Unassembled WGS sequence"/>
</dbReference>
<dbReference type="AlphaFoldDB" id="A0A1Y2AC63"/>
<feature type="compositionally biased region" description="Polar residues" evidence="1">
    <location>
        <begin position="118"/>
        <end position="131"/>
    </location>
</feature>
<evidence type="ECO:0000313" key="2">
    <source>
        <dbReference type="EMBL" id="ORY19870.1"/>
    </source>
</evidence>
<feature type="region of interest" description="Disordered" evidence="1">
    <location>
        <begin position="1"/>
        <end position="152"/>
    </location>
</feature>
<comment type="caution">
    <text evidence="2">The sequence shown here is derived from an EMBL/GenBank/DDBJ whole genome shotgun (WGS) entry which is preliminary data.</text>
</comment>
<feature type="compositionally biased region" description="Polar residues" evidence="1">
    <location>
        <begin position="55"/>
        <end position="64"/>
    </location>
</feature>
<dbReference type="OrthoDB" id="5429993at2759"/>
<accession>A0A1Y2AC63</accession>